<protein>
    <recommendedName>
        <fullName evidence="1">Resolvase HTH domain-containing protein</fullName>
    </recommendedName>
</protein>
<dbReference type="GO" id="GO:0000150">
    <property type="term" value="F:DNA strand exchange activity"/>
    <property type="evidence" value="ECO:0007669"/>
    <property type="project" value="InterPro"/>
</dbReference>
<dbReference type="RefSeq" id="WP_045096637.1">
    <property type="nucleotide sequence ID" value="NZ_LN614827.1"/>
</dbReference>
<proteinExistence type="predicted"/>
<dbReference type="EMBL" id="LN614827">
    <property type="protein sequence ID" value="CEG58285.1"/>
    <property type="molecule type" value="Genomic_DNA"/>
</dbReference>
<dbReference type="Pfam" id="PF02796">
    <property type="entry name" value="HTH_7"/>
    <property type="match status" value="1"/>
</dbReference>
<dbReference type="Gene3D" id="1.10.10.60">
    <property type="entry name" value="Homeodomain-like"/>
    <property type="match status" value="1"/>
</dbReference>
<keyword evidence="3" id="KW-1185">Reference proteome</keyword>
<name>A0A098G9X1_9GAMM</name>
<dbReference type="AlphaFoldDB" id="A0A098G9X1"/>
<gene>
    <name evidence="2" type="ORF">LFA_2931</name>
</gene>
<reference evidence="3" key="1">
    <citation type="submission" date="2014-09" db="EMBL/GenBank/DDBJ databases">
        <authorList>
            <person name="Gomez-Valero L."/>
        </authorList>
    </citation>
    <scope>NUCLEOTIDE SEQUENCE [LARGE SCALE GENOMIC DNA]</scope>
    <source>
        <strain evidence="3">ATCC700992</strain>
    </source>
</reference>
<dbReference type="InterPro" id="IPR006120">
    <property type="entry name" value="Resolvase_HTH_dom"/>
</dbReference>
<dbReference type="GO" id="GO:0003677">
    <property type="term" value="F:DNA binding"/>
    <property type="evidence" value="ECO:0007669"/>
    <property type="project" value="InterPro"/>
</dbReference>
<evidence type="ECO:0000313" key="3">
    <source>
        <dbReference type="Proteomes" id="UP000032430"/>
    </source>
</evidence>
<sequence length="60" mass="6923">MYMLYFLVPETHLDFKATIAEALYKNGTIPVKKIAEQLDISKTTLYLYLRSRNVPVGEKS</sequence>
<accession>A0A098G9X1</accession>
<dbReference type="HOGENOM" id="CLU_2935912_0_0_6"/>
<evidence type="ECO:0000259" key="1">
    <source>
        <dbReference type="Pfam" id="PF02796"/>
    </source>
</evidence>
<evidence type="ECO:0000313" key="2">
    <source>
        <dbReference type="EMBL" id="CEG58285.1"/>
    </source>
</evidence>
<organism evidence="2 3">
    <name type="scientific">Legionella fallonii LLAP-10</name>
    <dbReference type="NCBI Taxonomy" id="1212491"/>
    <lineage>
        <taxon>Bacteria</taxon>
        <taxon>Pseudomonadati</taxon>
        <taxon>Pseudomonadota</taxon>
        <taxon>Gammaproteobacteria</taxon>
        <taxon>Legionellales</taxon>
        <taxon>Legionellaceae</taxon>
        <taxon>Legionella</taxon>
    </lineage>
</organism>
<dbReference type="STRING" id="1212491.LFA_2931"/>
<feature type="domain" description="Resolvase HTH" evidence="1">
    <location>
        <begin position="22"/>
        <end position="51"/>
    </location>
</feature>
<dbReference type="Proteomes" id="UP000032430">
    <property type="component" value="Chromosome I"/>
</dbReference>
<dbReference type="KEGG" id="lfa:LFA_2931"/>